<proteinExistence type="inferred from homology"/>
<dbReference type="InterPro" id="IPR047788">
    <property type="entry name" value="LysR-like_Sec_metab"/>
</dbReference>
<evidence type="ECO:0000256" key="1">
    <source>
        <dbReference type="ARBA" id="ARBA00009437"/>
    </source>
</evidence>
<sequence>MDFKQIEAFISVARLKSFSKAANSIYLSQPTISSHISSLEKELSVQLFDRNSKEVNLTPAGRCFLDYALDIINIRNNAITNLCDFNNTICGTLNISASTTPCNTIVPGLINMFSQKYPEITFNINEKSSGEIIEDIIDLECEIGLVGNVGKNDKIKNYCLVEDDLVLISNPSMNIPEEINLEDLSDYKFIMREKNSATRKTFEEGIAAKDFPLNKVNVICEVNNLDTLIQFVKTGTGVAIVSKDVGLDYVQAGKLKMTKIKGLDLKRYIYLVINSKRTLTPTARAFFKFCVKEFNINDFSL</sequence>
<evidence type="ECO:0000256" key="2">
    <source>
        <dbReference type="ARBA" id="ARBA00023015"/>
    </source>
</evidence>
<dbReference type="Pfam" id="PF00126">
    <property type="entry name" value="HTH_1"/>
    <property type="match status" value="1"/>
</dbReference>
<keyword evidence="4" id="KW-0804">Transcription</keyword>
<feature type="domain" description="HTH lysR-type" evidence="5">
    <location>
        <begin position="1"/>
        <end position="58"/>
    </location>
</feature>
<evidence type="ECO:0000313" key="7">
    <source>
        <dbReference type="Proteomes" id="UP000736583"/>
    </source>
</evidence>
<dbReference type="PANTHER" id="PTHR30126:SF64">
    <property type="entry name" value="HTH-TYPE TRANSCRIPTIONAL REGULATOR CITR"/>
    <property type="match status" value="1"/>
</dbReference>
<accession>A0ABS6F1G2</accession>
<dbReference type="NCBIfam" id="NF040786">
    <property type="entry name" value="LysR_Sec_metab"/>
    <property type="match status" value="1"/>
</dbReference>
<gene>
    <name evidence="6" type="ORF">KQI89_11225</name>
</gene>
<evidence type="ECO:0000259" key="5">
    <source>
        <dbReference type="PROSITE" id="PS50931"/>
    </source>
</evidence>
<keyword evidence="2" id="KW-0805">Transcription regulation</keyword>
<organism evidence="6 7">
    <name type="scientific">Clostridium simiarum</name>
    <dbReference type="NCBI Taxonomy" id="2841506"/>
    <lineage>
        <taxon>Bacteria</taxon>
        <taxon>Bacillati</taxon>
        <taxon>Bacillota</taxon>
        <taxon>Clostridia</taxon>
        <taxon>Eubacteriales</taxon>
        <taxon>Clostridiaceae</taxon>
        <taxon>Clostridium</taxon>
    </lineage>
</organism>
<reference evidence="6 7" key="1">
    <citation type="submission" date="2021-06" db="EMBL/GenBank/DDBJ databases">
        <authorList>
            <person name="Sun Q."/>
            <person name="Li D."/>
        </authorList>
    </citation>
    <scope>NUCLEOTIDE SEQUENCE [LARGE SCALE GENOMIC DNA]</scope>
    <source>
        <strain evidence="6 7">MSJ-4</strain>
    </source>
</reference>
<dbReference type="RefSeq" id="WP_216457141.1">
    <property type="nucleotide sequence ID" value="NZ_JAHLQL010000003.1"/>
</dbReference>
<dbReference type="PANTHER" id="PTHR30126">
    <property type="entry name" value="HTH-TYPE TRANSCRIPTIONAL REGULATOR"/>
    <property type="match status" value="1"/>
</dbReference>
<dbReference type="Proteomes" id="UP000736583">
    <property type="component" value="Unassembled WGS sequence"/>
</dbReference>
<evidence type="ECO:0000313" key="6">
    <source>
        <dbReference type="EMBL" id="MBU5592335.1"/>
    </source>
</evidence>
<dbReference type="EMBL" id="JAHLQL010000003">
    <property type="protein sequence ID" value="MBU5592335.1"/>
    <property type="molecule type" value="Genomic_DNA"/>
</dbReference>
<protein>
    <submittedName>
        <fullName evidence="6">LysR family transcriptional regulator</fullName>
    </submittedName>
</protein>
<name>A0ABS6F1G2_9CLOT</name>
<dbReference type="InterPro" id="IPR000847">
    <property type="entry name" value="LysR_HTH_N"/>
</dbReference>
<keyword evidence="3" id="KW-0238">DNA-binding</keyword>
<evidence type="ECO:0000256" key="3">
    <source>
        <dbReference type="ARBA" id="ARBA00023125"/>
    </source>
</evidence>
<comment type="similarity">
    <text evidence="1">Belongs to the LysR transcriptional regulatory family.</text>
</comment>
<comment type="caution">
    <text evidence="6">The sequence shown here is derived from an EMBL/GenBank/DDBJ whole genome shotgun (WGS) entry which is preliminary data.</text>
</comment>
<dbReference type="PROSITE" id="PS50931">
    <property type="entry name" value="HTH_LYSR"/>
    <property type="match status" value="1"/>
</dbReference>
<dbReference type="InterPro" id="IPR005119">
    <property type="entry name" value="LysR_subst-bd"/>
</dbReference>
<dbReference type="Pfam" id="PF03466">
    <property type="entry name" value="LysR_substrate"/>
    <property type="match status" value="1"/>
</dbReference>
<evidence type="ECO:0000256" key="4">
    <source>
        <dbReference type="ARBA" id="ARBA00023163"/>
    </source>
</evidence>
<keyword evidence="7" id="KW-1185">Reference proteome</keyword>